<dbReference type="EMBL" id="UOFH01000161">
    <property type="protein sequence ID" value="VAW60762.1"/>
    <property type="molecule type" value="Genomic_DNA"/>
</dbReference>
<dbReference type="Gene3D" id="3.40.50.300">
    <property type="entry name" value="P-loop containing nucleotide triphosphate hydrolases"/>
    <property type="match status" value="1"/>
</dbReference>
<dbReference type="EC" id="3.4.24.-" evidence="3"/>
<dbReference type="PANTHER" id="PTHR23074:SF17">
    <property type="entry name" value="FIDGETIN-LIKE PROTEIN 1"/>
    <property type="match status" value="1"/>
</dbReference>
<dbReference type="PANTHER" id="PTHR23074">
    <property type="entry name" value="AAA DOMAIN-CONTAINING"/>
    <property type="match status" value="1"/>
</dbReference>
<dbReference type="GO" id="GO:0016887">
    <property type="term" value="F:ATP hydrolysis activity"/>
    <property type="evidence" value="ECO:0007669"/>
    <property type="project" value="InterPro"/>
</dbReference>
<dbReference type="GO" id="GO:0051301">
    <property type="term" value="P:cell division"/>
    <property type="evidence" value="ECO:0007669"/>
    <property type="project" value="UniProtKB-KW"/>
</dbReference>
<evidence type="ECO:0000256" key="1">
    <source>
        <dbReference type="ARBA" id="ARBA00006914"/>
    </source>
</evidence>
<accession>A0A3B0XBG5</accession>
<keyword evidence="3" id="KW-0131">Cell cycle</keyword>
<dbReference type="InterPro" id="IPR003593">
    <property type="entry name" value="AAA+_ATPase"/>
</dbReference>
<keyword evidence="3" id="KW-0132">Cell division</keyword>
<name>A0A3B0XBG5_9ZZZZ</name>
<dbReference type="CDD" id="cd19481">
    <property type="entry name" value="RecA-like_protease"/>
    <property type="match status" value="1"/>
</dbReference>
<dbReference type="InterPro" id="IPR027417">
    <property type="entry name" value="P-loop_NTPase"/>
</dbReference>
<evidence type="ECO:0000259" key="2">
    <source>
        <dbReference type="SMART" id="SM00382"/>
    </source>
</evidence>
<comment type="similarity">
    <text evidence="1">Belongs to the AAA ATPase family.</text>
</comment>
<dbReference type="GO" id="GO:0005524">
    <property type="term" value="F:ATP binding"/>
    <property type="evidence" value="ECO:0007669"/>
    <property type="project" value="InterPro"/>
</dbReference>
<dbReference type="AlphaFoldDB" id="A0A3B0XBG5"/>
<dbReference type="InterPro" id="IPR003959">
    <property type="entry name" value="ATPase_AAA_core"/>
</dbReference>
<dbReference type="Pfam" id="PF00004">
    <property type="entry name" value="AAA"/>
    <property type="match status" value="1"/>
</dbReference>
<evidence type="ECO:0000313" key="3">
    <source>
        <dbReference type="EMBL" id="VAW60762.1"/>
    </source>
</evidence>
<sequence length="230" mass="25680">DYLNADADLRALCEGLGQAKSARICLYGAPGTGKTAFAHYLADFLGKTVLVKRASDILSKWVGEAEKNIAEMFEQAAQNDQILVLDEADSFLQERQSAGHAWEVTQVNELLVQMEVFEGIFIASTNLMSHLDAASIRRFEFKIKFDYMKPEQSWALFKQVLTEQGCVVDDSIEHLKNTVFRLDKITPGDFAAVIRRFLSLGQAITAQSLISNLSKELKTKPNYNHAIGFV</sequence>
<keyword evidence="3" id="KW-0378">Hydrolase</keyword>
<proteinExistence type="inferred from homology"/>
<dbReference type="SMART" id="SM00382">
    <property type="entry name" value="AAA"/>
    <property type="match status" value="1"/>
</dbReference>
<dbReference type="SUPFAM" id="SSF52540">
    <property type="entry name" value="P-loop containing nucleoside triphosphate hydrolases"/>
    <property type="match status" value="1"/>
</dbReference>
<protein>
    <submittedName>
        <fullName evidence="3">Cell division protein FtsH</fullName>
        <ecNumber evidence="3">3.4.24.-</ecNumber>
    </submittedName>
</protein>
<feature type="non-terminal residue" evidence="3">
    <location>
        <position position="1"/>
    </location>
</feature>
<gene>
    <name evidence="3" type="ORF">MNBD_GAMMA08-1609</name>
</gene>
<dbReference type="InterPro" id="IPR050304">
    <property type="entry name" value="MT-severing_AAA_ATPase"/>
</dbReference>
<feature type="domain" description="AAA+ ATPase" evidence="2">
    <location>
        <begin position="20"/>
        <end position="149"/>
    </location>
</feature>
<reference evidence="3" key="1">
    <citation type="submission" date="2018-06" db="EMBL/GenBank/DDBJ databases">
        <authorList>
            <person name="Zhirakovskaya E."/>
        </authorList>
    </citation>
    <scope>NUCLEOTIDE SEQUENCE</scope>
</reference>
<organism evidence="3">
    <name type="scientific">hydrothermal vent metagenome</name>
    <dbReference type="NCBI Taxonomy" id="652676"/>
    <lineage>
        <taxon>unclassified sequences</taxon>
        <taxon>metagenomes</taxon>
        <taxon>ecological metagenomes</taxon>
    </lineage>
</organism>